<evidence type="ECO:0000313" key="1">
    <source>
        <dbReference type="EnsemblPlants" id="OB03G38730.1"/>
    </source>
</evidence>
<dbReference type="Gramene" id="OB03G38730.1">
    <property type="protein sequence ID" value="OB03G38730.1"/>
    <property type="gene ID" value="OB03G38730"/>
</dbReference>
<dbReference type="AlphaFoldDB" id="J3LS47"/>
<dbReference type="HOGENOM" id="CLU_2910963_0_0_1"/>
<dbReference type="EnsemblPlants" id="OB03G38730.1">
    <property type="protein sequence ID" value="OB03G38730.1"/>
    <property type="gene ID" value="OB03G38730"/>
</dbReference>
<protein>
    <submittedName>
        <fullName evidence="1">Uncharacterized protein</fullName>
    </submittedName>
</protein>
<dbReference type="Proteomes" id="UP000006038">
    <property type="component" value="Chromosome 3"/>
</dbReference>
<accession>J3LS47</accession>
<proteinExistence type="predicted"/>
<keyword evidence="2" id="KW-1185">Reference proteome</keyword>
<reference evidence="1" key="1">
    <citation type="journal article" date="2013" name="Nat. Commun.">
        <title>Whole-genome sequencing of Oryza brachyantha reveals mechanisms underlying Oryza genome evolution.</title>
        <authorList>
            <person name="Chen J."/>
            <person name="Huang Q."/>
            <person name="Gao D."/>
            <person name="Wang J."/>
            <person name="Lang Y."/>
            <person name="Liu T."/>
            <person name="Li B."/>
            <person name="Bai Z."/>
            <person name="Luis Goicoechea J."/>
            <person name="Liang C."/>
            <person name="Chen C."/>
            <person name="Zhang W."/>
            <person name="Sun S."/>
            <person name="Liao Y."/>
            <person name="Zhang X."/>
            <person name="Yang L."/>
            <person name="Song C."/>
            <person name="Wang M."/>
            <person name="Shi J."/>
            <person name="Liu G."/>
            <person name="Liu J."/>
            <person name="Zhou H."/>
            <person name="Zhou W."/>
            <person name="Yu Q."/>
            <person name="An N."/>
            <person name="Chen Y."/>
            <person name="Cai Q."/>
            <person name="Wang B."/>
            <person name="Liu B."/>
            <person name="Min J."/>
            <person name="Huang Y."/>
            <person name="Wu H."/>
            <person name="Li Z."/>
            <person name="Zhang Y."/>
            <person name="Yin Y."/>
            <person name="Song W."/>
            <person name="Jiang J."/>
            <person name="Jackson S.A."/>
            <person name="Wing R.A."/>
            <person name="Wang J."/>
            <person name="Chen M."/>
        </authorList>
    </citation>
    <scope>NUCLEOTIDE SEQUENCE [LARGE SCALE GENOMIC DNA]</scope>
    <source>
        <strain evidence="1">cv. IRGC 101232</strain>
    </source>
</reference>
<reference evidence="1" key="2">
    <citation type="submission" date="2013-04" db="UniProtKB">
        <authorList>
            <consortium name="EnsemblPlants"/>
        </authorList>
    </citation>
    <scope>IDENTIFICATION</scope>
</reference>
<sequence>PVYEGKQRHWNISSTKFRPPTEGRNFTGISSIPVKIILKQGSSSSSSMIIMQQEHHEATEML</sequence>
<evidence type="ECO:0000313" key="2">
    <source>
        <dbReference type="Proteomes" id="UP000006038"/>
    </source>
</evidence>
<organism evidence="1">
    <name type="scientific">Oryza brachyantha</name>
    <name type="common">malo sina</name>
    <dbReference type="NCBI Taxonomy" id="4533"/>
    <lineage>
        <taxon>Eukaryota</taxon>
        <taxon>Viridiplantae</taxon>
        <taxon>Streptophyta</taxon>
        <taxon>Embryophyta</taxon>
        <taxon>Tracheophyta</taxon>
        <taxon>Spermatophyta</taxon>
        <taxon>Magnoliopsida</taxon>
        <taxon>Liliopsida</taxon>
        <taxon>Poales</taxon>
        <taxon>Poaceae</taxon>
        <taxon>BOP clade</taxon>
        <taxon>Oryzoideae</taxon>
        <taxon>Oryzeae</taxon>
        <taxon>Oryzinae</taxon>
        <taxon>Oryza</taxon>
    </lineage>
</organism>
<name>J3LS47_ORYBR</name>